<gene>
    <name evidence="2" type="ORF">IV500_21150</name>
</gene>
<keyword evidence="3" id="KW-1185">Reference proteome</keyword>
<feature type="domain" description="Tc1-like transposase DDE" evidence="1">
    <location>
        <begin position="173"/>
        <end position="318"/>
    </location>
</feature>
<dbReference type="Pfam" id="PF13565">
    <property type="entry name" value="HTH_32"/>
    <property type="match status" value="1"/>
</dbReference>
<dbReference type="PANTHER" id="PTHR30347">
    <property type="entry name" value="POTASSIUM CHANNEL RELATED"/>
    <property type="match status" value="1"/>
</dbReference>
<dbReference type="Proteomes" id="UP000655366">
    <property type="component" value="Unassembled WGS sequence"/>
</dbReference>
<protein>
    <submittedName>
        <fullName evidence="2">IS630 family transposase</fullName>
    </submittedName>
</protein>
<dbReference type="InterPro" id="IPR038717">
    <property type="entry name" value="Tc1-like_DDE_dom"/>
</dbReference>
<dbReference type="InterPro" id="IPR036397">
    <property type="entry name" value="RNaseH_sf"/>
</dbReference>
<evidence type="ECO:0000313" key="2">
    <source>
        <dbReference type="EMBL" id="MBG0741859.1"/>
    </source>
</evidence>
<evidence type="ECO:0000313" key="3">
    <source>
        <dbReference type="Proteomes" id="UP000655366"/>
    </source>
</evidence>
<sequence length="362" mass="40614">MSRPAAALLLSEAERSVLEALSKSQVAAHREVQRAQVLLLAADGFPNEWIAKMVGVTPGTVRAWRNRFILEGLKKLGAVAPGRGRKKVIPESKIAEIVELTRFSKPEGATHWSVRSMAARVGVSPAQVQRIWAARGLKPHRVETFKLSTDPHFDEKLIDVCGLYLDPPENAIVLCMDEKTSIQALDHTQPSLPMKKGRGETMTHDYKRNGTTTLFAALEVATGKVIGSCVDKHRHDEFLAFLKSIEKEVPKGLEIHLILDNYATHKHAEVKSWLGKRPRFHLHFTPTSSSWLNLVERWFRDLTDKALRRGVFHSVPDLIGKIEEYIQVNNEHPKPLIWVATADSILEKVARGRVALQAIKQN</sequence>
<dbReference type="InterPro" id="IPR012337">
    <property type="entry name" value="RNaseH-like_sf"/>
</dbReference>
<dbReference type="SUPFAM" id="SSF53098">
    <property type="entry name" value="Ribonuclease H-like"/>
    <property type="match status" value="1"/>
</dbReference>
<dbReference type="InterPro" id="IPR052702">
    <property type="entry name" value="MscS-like_channel"/>
</dbReference>
<dbReference type="InterPro" id="IPR009057">
    <property type="entry name" value="Homeodomain-like_sf"/>
</dbReference>
<evidence type="ECO:0000259" key="1">
    <source>
        <dbReference type="Pfam" id="PF13358"/>
    </source>
</evidence>
<organism evidence="2 3">
    <name type="scientific">Arthrobacter terrae</name>
    <dbReference type="NCBI Taxonomy" id="2935737"/>
    <lineage>
        <taxon>Bacteria</taxon>
        <taxon>Bacillati</taxon>
        <taxon>Actinomycetota</taxon>
        <taxon>Actinomycetes</taxon>
        <taxon>Micrococcales</taxon>
        <taxon>Micrococcaceae</taxon>
        <taxon>Arthrobacter</taxon>
    </lineage>
</organism>
<dbReference type="AlphaFoldDB" id="A0A931CUZ1"/>
<comment type="caution">
    <text evidence="2">The sequence shown here is derived from an EMBL/GenBank/DDBJ whole genome shotgun (WGS) entry which is preliminary data.</text>
</comment>
<dbReference type="PANTHER" id="PTHR30347:SF1">
    <property type="entry name" value="MECHANOSENSITIVE CHANNEL MSCK"/>
    <property type="match status" value="1"/>
</dbReference>
<dbReference type="GO" id="GO:0003676">
    <property type="term" value="F:nucleic acid binding"/>
    <property type="evidence" value="ECO:0007669"/>
    <property type="project" value="InterPro"/>
</dbReference>
<dbReference type="Gene3D" id="3.30.420.10">
    <property type="entry name" value="Ribonuclease H-like superfamily/Ribonuclease H"/>
    <property type="match status" value="1"/>
</dbReference>
<proteinExistence type="predicted"/>
<dbReference type="EMBL" id="JADNYM010000059">
    <property type="protein sequence ID" value="MBG0741859.1"/>
    <property type="molecule type" value="Genomic_DNA"/>
</dbReference>
<dbReference type="RefSeq" id="WP_196398787.1">
    <property type="nucleotide sequence ID" value="NZ_JADNYM010000059.1"/>
</dbReference>
<accession>A0A931CUZ1</accession>
<dbReference type="InterPro" id="IPR047655">
    <property type="entry name" value="Transpos_IS630-like"/>
</dbReference>
<name>A0A931CUZ1_9MICC</name>
<dbReference type="SUPFAM" id="SSF46689">
    <property type="entry name" value="Homeodomain-like"/>
    <property type="match status" value="1"/>
</dbReference>
<reference evidence="2 3" key="1">
    <citation type="submission" date="2020-11" db="EMBL/GenBank/DDBJ databases">
        <title>Arthrobacter antarcticus sp. nov., isolated from Antarctic Soil.</title>
        <authorList>
            <person name="Li J."/>
        </authorList>
    </citation>
    <scope>NUCLEOTIDE SEQUENCE [LARGE SCALE GENOMIC DNA]</scope>
    <source>
        <strain evidence="2 3">Z1-20</strain>
    </source>
</reference>
<dbReference type="Pfam" id="PF13358">
    <property type="entry name" value="DDE_3"/>
    <property type="match status" value="1"/>
</dbReference>
<dbReference type="NCBIfam" id="NF033545">
    <property type="entry name" value="transpos_IS630"/>
    <property type="match status" value="1"/>
</dbReference>